<name>A0A9Q9SUN7_MOOP1</name>
<accession>A0A9Q9SUN7</accession>
<protein>
    <submittedName>
        <fullName evidence="1">Uncharacterized protein</fullName>
    </submittedName>
</protein>
<dbReference type="AlphaFoldDB" id="A0A9Q9SUN7"/>
<reference evidence="1" key="2">
    <citation type="submission" date="2022-10" db="EMBL/GenBank/DDBJ databases">
        <authorList>
            <person name="Ngo T.-E."/>
        </authorList>
    </citation>
    <scope>NUCLEOTIDE SEQUENCE</scope>
    <source>
        <strain evidence="1">JHB</strain>
    </source>
</reference>
<dbReference type="EMBL" id="CP017708">
    <property type="protein sequence ID" value="WAN70001.1"/>
    <property type="molecule type" value="Genomic_DNA"/>
</dbReference>
<reference evidence="1" key="1">
    <citation type="journal article" date="2017" name="Proc. Natl. Acad. Sci. U.S.A.">
        <title>Comparative genomics uncovers the prolific and distinctive metabolic potential of the cyanobacterial genus Moorea.</title>
        <authorList>
            <person name="Leao T."/>
            <person name="Castelao G."/>
            <person name="Korobeynikov A."/>
            <person name="Monroe E.A."/>
            <person name="Podell S."/>
            <person name="Glukhov E."/>
            <person name="Allen E.E."/>
            <person name="Gerwick W.H."/>
            <person name="Gerwick L."/>
        </authorList>
    </citation>
    <scope>NUCLEOTIDE SEQUENCE</scope>
    <source>
        <strain evidence="1">JHB</strain>
    </source>
</reference>
<evidence type="ECO:0000313" key="1">
    <source>
        <dbReference type="EMBL" id="WAN70001.1"/>
    </source>
</evidence>
<sequence>MRYSLDGAHPYSLLPLFSSLFPLFSSLFPVPCSLKSRNCVLHKS</sequence>
<proteinExistence type="predicted"/>
<organism evidence="1">
    <name type="scientific">Moorena producens (strain JHB)</name>
    <dbReference type="NCBI Taxonomy" id="1454205"/>
    <lineage>
        <taxon>Bacteria</taxon>
        <taxon>Bacillati</taxon>
        <taxon>Cyanobacteriota</taxon>
        <taxon>Cyanophyceae</taxon>
        <taxon>Coleofasciculales</taxon>
        <taxon>Coleofasciculaceae</taxon>
        <taxon>Moorena</taxon>
    </lineage>
</organism>
<gene>
    <name evidence="1" type="ORF">BJP36_38685</name>
</gene>
<dbReference type="Proteomes" id="UP000176944">
    <property type="component" value="Chromosome"/>
</dbReference>